<organism evidence="2 3">
    <name type="scientific">Oryza sativa subsp. japonica</name>
    <name type="common">Rice</name>
    <dbReference type="NCBI Taxonomy" id="39947"/>
    <lineage>
        <taxon>Eukaryota</taxon>
        <taxon>Viridiplantae</taxon>
        <taxon>Streptophyta</taxon>
        <taxon>Embryophyta</taxon>
        <taxon>Tracheophyta</taxon>
        <taxon>Spermatophyta</taxon>
        <taxon>Magnoliopsida</taxon>
        <taxon>Liliopsida</taxon>
        <taxon>Poales</taxon>
        <taxon>Poaceae</taxon>
        <taxon>BOP clade</taxon>
        <taxon>Oryzoideae</taxon>
        <taxon>Oryzeae</taxon>
        <taxon>Oryzinae</taxon>
        <taxon>Oryza</taxon>
        <taxon>Oryza sativa</taxon>
    </lineage>
</organism>
<reference evidence="3" key="2">
    <citation type="journal article" date="2008" name="Nucleic Acids Res.">
        <title>The rice annotation project database (RAP-DB): 2008 update.</title>
        <authorList>
            <consortium name="The rice annotation project (RAP)"/>
        </authorList>
    </citation>
    <scope>GENOME REANNOTATION</scope>
    <source>
        <strain evidence="3">cv. Nipponbare</strain>
    </source>
</reference>
<feature type="region of interest" description="Disordered" evidence="1">
    <location>
        <begin position="115"/>
        <end position="145"/>
    </location>
</feature>
<reference evidence="3" key="1">
    <citation type="journal article" date="2005" name="Nature">
        <title>The map-based sequence of the rice genome.</title>
        <authorList>
            <consortium name="International rice genome sequencing project (IRGSP)"/>
            <person name="Matsumoto T."/>
            <person name="Wu J."/>
            <person name="Kanamori H."/>
            <person name="Katayose Y."/>
            <person name="Fujisawa M."/>
            <person name="Namiki N."/>
            <person name="Mizuno H."/>
            <person name="Yamamoto K."/>
            <person name="Antonio B.A."/>
            <person name="Baba T."/>
            <person name="Sakata K."/>
            <person name="Nagamura Y."/>
            <person name="Aoki H."/>
            <person name="Arikawa K."/>
            <person name="Arita K."/>
            <person name="Bito T."/>
            <person name="Chiden Y."/>
            <person name="Fujitsuka N."/>
            <person name="Fukunaka R."/>
            <person name="Hamada M."/>
            <person name="Harada C."/>
            <person name="Hayashi A."/>
            <person name="Hijishita S."/>
            <person name="Honda M."/>
            <person name="Hosokawa S."/>
            <person name="Ichikawa Y."/>
            <person name="Idonuma A."/>
            <person name="Iijima M."/>
            <person name="Ikeda M."/>
            <person name="Ikeno M."/>
            <person name="Ito K."/>
            <person name="Ito S."/>
            <person name="Ito T."/>
            <person name="Ito Y."/>
            <person name="Ito Y."/>
            <person name="Iwabuchi A."/>
            <person name="Kamiya K."/>
            <person name="Karasawa W."/>
            <person name="Kurita K."/>
            <person name="Katagiri S."/>
            <person name="Kikuta A."/>
            <person name="Kobayashi H."/>
            <person name="Kobayashi N."/>
            <person name="Machita K."/>
            <person name="Maehara T."/>
            <person name="Masukawa M."/>
            <person name="Mizubayashi T."/>
            <person name="Mukai Y."/>
            <person name="Nagasaki H."/>
            <person name="Nagata Y."/>
            <person name="Naito S."/>
            <person name="Nakashima M."/>
            <person name="Nakama Y."/>
            <person name="Nakamichi Y."/>
            <person name="Nakamura M."/>
            <person name="Meguro A."/>
            <person name="Negishi M."/>
            <person name="Ohta I."/>
            <person name="Ohta T."/>
            <person name="Okamoto M."/>
            <person name="Ono N."/>
            <person name="Saji S."/>
            <person name="Sakaguchi M."/>
            <person name="Sakai K."/>
            <person name="Shibata M."/>
            <person name="Shimokawa T."/>
            <person name="Song J."/>
            <person name="Takazaki Y."/>
            <person name="Terasawa K."/>
            <person name="Tsugane M."/>
            <person name="Tsuji K."/>
            <person name="Ueda S."/>
            <person name="Waki K."/>
            <person name="Yamagata H."/>
            <person name="Yamamoto M."/>
            <person name="Yamamoto S."/>
            <person name="Yamane H."/>
            <person name="Yoshiki S."/>
            <person name="Yoshihara R."/>
            <person name="Yukawa K."/>
            <person name="Zhong H."/>
            <person name="Yano M."/>
            <person name="Yuan Q."/>
            <person name="Ouyang S."/>
            <person name="Liu J."/>
            <person name="Jones K.M."/>
            <person name="Gansberger K."/>
            <person name="Moffat K."/>
            <person name="Hill J."/>
            <person name="Bera J."/>
            <person name="Fadrosh D."/>
            <person name="Jin S."/>
            <person name="Johri S."/>
            <person name="Kim M."/>
            <person name="Overton L."/>
            <person name="Reardon M."/>
            <person name="Tsitrin T."/>
            <person name="Vuong H."/>
            <person name="Weaver B."/>
            <person name="Ciecko A."/>
            <person name="Tallon L."/>
            <person name="Jackson J."/>
            <person name="Pai G."/>
            <person name="Aken S.V."/>
            <person name="Utterback T."/>
            <person name="Reidmuller S."/>
            <person name="Feldblyum T."/>
            <person name="Hsiao J."/>
            <person name="Zismann V."/>
            <person name="Iobst S."/>
            <person name="de Vazeille A.R."/>
            <person name="Buell C.R."/>
            <person name="Ying K."/>
            <person name="Li Y."/>
            <person name="Lu T."/>
            <person name="Huang Y."/>
            <person name="Zhao Q."/>
            <person name="Feng Q."/>
            <person name="Zhang L."/>
            <person name="Zhu J."/>
            <person name="Weng Q."/>
            <person name="Mu J."/>
            <person name="Lu Y."/>
            <person name="Fan D."/>
            <person name="Liu Y."/>
            <person name="Guan J."/>
            <person name="Zhang Y."/>
            <person name="Yu S."/>
            <person name="Liu X."/>
            <person name="Zhang Y."/>
            <person name="Hong G."/>
            <person name="Han B."/>
            <person name="Choisne N."/>
            <person name="Demange N."/>
            <person name="Orjeda G."/>
            <person name="Samain S."/>
            <person name="Cattolico L."/>
            <person name="Pelletier E."/>
            <person name="Couloux A."/>
            <person name="Segurens B."/>
            <person name="Wincker P."/>
            <person name="D'Hont A."/>
            <person name="Scarpelli C."/>
            <person name="Weissenbach J."/>
            <person name="Salanoubat M."/>
            <person name="Quetier F."/>
            <person name="Yu Y."/>
            <person name="Kim H.R."/>
            <person name="Rambo T."/>
            <person name="Currie J."/>
            <person name="Collura K."/>
            <person name="Luo M."/>
            <person name="Yang T."/>
            <person name="Ammiraju J.S.S."/>
            <person name="Engler F."/>
            <person name="Soderlund C."/>
            <person name="Wing R.A."/>
            <person name="Palmer L.E."/>
            <person name="de la Bastide M."/>
            <person name="Spiegel L."/>
            <person name="Nascimento L."/>
            <person name="Zutavern T."/>
            <person name="O'Shaughnessy A."/>
            <person name="Dike S."/>
            <person name="Dedhia N."/>
            <person name="Preston R."/>
            <person name="Balija V."/>
            <person name="McCombie W.R."/>
            <person name="Chow T."/>
            <person name="Chen H."/>
            <person name="Chung M."/>
            <person name="Chen C."/>
            <person name="Shaw J."/>
            <person name="Wu H."/>
            <person name="Hsiao K."/>
            <person name="Chao Y."/>
            <person name="Chu M."/>
            <person name="Cheng C."/>
            <person name="Hour A."/>
            <person name="Lee P."/>
            <person name="Lin S."/>
            <person name="Lin Y."/>
            <person name="Liou J."/>
            <person name="Liu S."/>
            <person name="Hsing Y."/>
            <person name="Raghuvanshi S."/>
            <person name="Mohanty A."/>
            <person name="Bharti A.K."/>
            <person name="Gaur A."/>
            <person name="Gupta V."/>
            <person name="Kumar D."/>
            <person name="Ravi V."/>
            <person name="Vij S."/>
            <person name="Kapur A."/>
            <person name="Khurana P."/>
            <person name="Khurana P."/>
            <person name="Khurana J.P."/>
            <person name="Tyagi A.K."/>
            <person name="Gaikwad K."/>
            <person name="Singh A."/>
            <person name="Dalal V."/>
            <person name="Srivastava S."/>
            <person name="Dixit A."/>
            <person name="Pal A.K."/>
            <person name="Ghazi I.A."/>
            <person name="Yadav M."/>
            <person name="Pandit A."/>
            <person name="Bhargava A."/>
            <person name="Sureshbabu K."/>
            <person name="Batra K."/>
            <person name="Sharma T.R."/>
            <person name="Mohapatra T."/>
            <person name="Singh N.K."/>
            <person name="Messing J."/>
            <person name="Nelson A.B."/>
            <person name="Fuks G."/>
            <person name="Kavchok S."/>
            <person name="Keizer G."/>
            <person name="Linton E."/>
            <person name="Llaca V."/>
            <person name="Song R."/>
            <person name="Tanyolac B."/>
            <person name="Young S."/>
            <person name="Ho-Il K."/>
            <person name="Hahn J.H."/>
            <person name="Sangsakoo G."/>
            <person name="Vanavichit A."/>
            <person name="de Mattos Luiz.A.T."/>
            <person name="Zimmer P.D."/>
            <person name="Malone G."/>
            <person name="Dellagostin O."/>
            <person name="de Oliveira A.C."/>
            <person name="Bevan M."/>
            <person name="Bancroft I."/>
            <person name="Minx P."/>
            <person name="Cordum H."/>
            <person name="Wilson R."/>
            <person name="Cheng Z."/>
            <person name="Jin W."/>
            <person name="Jiang J."/>
            <person name="Leong S.A."/>
            <person name="Iwama H."/>
            <person name="Gojobori T."/>
            <person name="Itoh T."/>
            <person name="Niimura Y."/>
            <person name="Fujii Y."/>
            <person name="Habara T."/>
            <person name="Sakai H."/>
            <person name="Sato Y."/>
            <person name="Wilson G."/>
            <person name="Kumar K."/>
            <person name="McCouch S."/>
            <person name="Juretic N."/>
            <person name="Hoen D."/>
            <person name="Wright S."/>
            <person name="Bruskiewich R."/>
            <person name="Bureau T."/>
            <person name="Miyao A."/>
            <person name="Hirochika H."/>
            <person name="Nishikawa T."/>
            <person name="Kadowaki K."/>
            <person name="Sugiura M."/>
            <person name="Burr B."/>
            <person name="Sasaki T."/>
        </authorList>
    </citation>
    <scope>NUCLEOTIDE SEQUENCE [LARGE SCALE GENOMIC DNA]</scope>
    <source>
        <strain evidence="3">cv. Nipponbare</strain>
    </source>
</reference>
<gene>
    <name evidence="2" type="primary">OSJNBa0059G06.19</name>
</gene>
<protein>
    <submittedName>
        <fullName evidence="2">Uncharacterized protein</fullName>
    </submittedName>
</protein>
<sequence length="247" mass="25017">MAATFISMADGAVEITSTSAWCDDHLPPRHGGSPAKRRRLSAKHIGADVGRVSANGTGADIVPPWRPGRSPADVAATSAPTGLALRWDLAATPKAQTSKASGWLAGLDLSASHNGADRGTLSASPPGAEGGTWPQPPRPRPASLLDGLRAGTSAPAIMALTVGHSAPVHLALRWALAVSSLLDGLRAGTSAPSIMALTVGNSAPAHLALRLDLAVSAVAQPNKPSGWLGWDLSARCTGAEFGHVSAI</sequence>
<proteinExistence type="predicted"/>
<accession>Q84M66</accession>
<dbReference type="AlphaFoldDB" id="Q84M66"/>
<name>Q84M66_ORYSJ</name>
<evidence type="ECO:0000313" key="3">
    <source>
        <dbReference type="Proteomes" id="UP000000763"/>
    </source>
</evidence>
<evidence type="ECO:0000256" key="1">
    <source>
        <dbReference type="SAM" id="MobiDB-lite"/>
    </source>
</evidence>
<dbReference type="EMBL" id="AC096690">
    <property type="protein sequence ID" value="AAP21403.1"/>
    <property type="molecule type" value="Genomic_DNA"/>
</dbReference>
<dbReference type="Proteomes" id="UP000000763">
    <property type="component" value="Chromosome 3"/>
</dbReference>
<evidence type="ECO:0000313" key="2">
    <source>
        <dbReference type="EMBL" id="AAP21403.1"/>
    </source>
</evidence>